<keyword evidence="4 8" id="KW-0238">DNA-binding</keyword>
<dbReference type="InterPro" id="IPR050313">
    <property type="entry name" value="Carb_Metab_HTH_regulators"/>
</dbReference>
<dbReference type="PROSITE" id="PS51000">
    <property type="entry name" value="HTH_DEOR_2"/>
    <property type="match status" value="1"/>
</dbReference>
<reference evidence="8" key="1">
    <citation type="submission" date="2022-01" db="EMBL/GenBank/DDBJ databases">
        <title>Nocardioidaceae gen. sp. A5X3R13.</title>
        <authorList>
            <person name="Lopez Marin M.A."/>
            <person name="Uhlik O."/>
        </authorList>
    </citation>
    <scope>NUCLEOTIDE SEQUENCE</scope>
    <source>
        <strain evidence="8">A5X3R13</strain>
    </source>
</reference>
<dbReference type="PROSITE" id="PS00894">
    <property type="entry name" value="HTH_DEOR_1"/>
    <property type="match status" value="1"/>
</dbReference>
<dbReference type="Gene3D" id="1.10.10.10">
    <property type="entry name" value="Winged helix-like DNA-binding domain superfamily/Winged helix DNA-binding domain"/>
    <property type="match status" value="1"/>
</dbReference>
<dbReference type="InterPro" id="IPR036390">
    <property type="entry name" value="WH_DNA-bd_sf"/>
</dbReference>
<sequence>MLAQQRYERILERLRTDGPVEVGTLARQLHVSEATVRRDLRRLEDRELVTRLHGGASLPTAQEPPFAHVATSHVPDKDAVAREAAGLVNDGDVLLLDIGTTTHRLAAALRGRTVTIITSSLAVYEELAGDSSVELILLGGVVRRNYRSMVGFLTEQALRQVRAGALFLGTSGVRPDGTVLDTTVVEVPVKQAMIAAAERVVLLADGSKFPGGGLARVCGAAEVDDLVSTEDADPDTLTTFSDSGTVVHLAPTS</sequence>
<evidence type="ECO:0000256" key="3">
    <source>
        <dbReference type="ARBA" id="ARBA00023015"/>
    </source>
</evidence>
<dbReference type="SMART" id="SM00420">
    <property type="entry name" value="HTH_DEOR"/>
    <property type="match status" value="1"/>
</dbReference>
<evidence type="ECO:0000256" key="4">
    <source>
        <dbReference type="ARBA" id="ARBA00023125"/>
    </source>
</evidence>
<keyword evidence="9" id="KW-1185">Reference proteome</keyword>
<dbReference type="InterPro" id="IPR001034">
    <property type="entry name" value="DeoR_HTH"/>
</dbReference>
<dbReference type="InterPro" id="IPR014036">
    <property type="entry name" value="DeoR-like_C"/>
</dbReference>
<dbReference type="Pfam" id="PF08220">
    <property type="entry name" value="HTH_DeoR"/>
    <property type="match status" value="1"/>
</dbReference>
<dbReference type="GO" id="GO:0003677">
    <property type="term" value="F:DNA binding"/>
    <property type="evidence" value="ECO:0007669"/>
    <property type="project" value="UniProtKB-KW"/>
</dbReference>
<feature type="domain" description="HTH deoR-type" evidence="7">
    <location>
        <begin position="3"/>
        <end position="58"/>
    </location>
</feature>
<evidence type="ECO:0000313" key="9">
    <source>
        <dbReference type="Proteomes" id="UP001164390"/>
    </source>
</evidence>
<dbReference type="InterPro" id="IPR036388">
    <property type="entry name" value="WH-like_DNA-bd_sf"/>
</dbReference>
<evidence type="ECO:0000313" key="8">
    <source>
        <dbReference type="EMBL" id="UYM06760.1"/>
    </source>
</evidence>
<dbReference type="Gene3D" id="3.30.750.70">
    <property type="entry name" value="4-hydroxybutyrate coenzyme like domains"/>
    <property type="match status" value="1"/>
</dbReference>
<dbReference type="PANTHER" id="PTHR30363:SF4">
    <property type="entry name" value="GLYCEROL-3-PHOSPHATE REGULON REPRESSOR"/>
    <property type="match status" value="1"/>
</dbReference>
<dbReference type="RefSeq" id="WP_271635679.1">
    <property type="nucleotide sequence ID" value="NZ_CP094970.1"/>
</dbReference>
<protein>
    <recommendedName>
        <fullName evidence="1">Lactose phosphotransferase system repressor</fullName>
    </recommendedName>
</protein>
<keyword evidence="2" id="KW-0678">Repressor</keyword>
<organism evidence="8 9">
    <name type="scientific">Solicola gregarius</name>
    <dbReference type="NCBI Taxonomy" id="2908642"/>
    <lineage>
        <taxon>Bacteria</taxon>
        <taxon>Bacillati</taxon>
        <taxon>Actinomycetota</taxon>
        <taxon>Actinomycetes</taxon>
        <taxon>Propionibacteriales</taxon>
        <taxon>Nocardioidaceae</taxon>
        <taxon>Solicola</taxon>
    </lineage>
</organism>
<dbReference type="SMART" id="SM01134">
    <property type="entry name" value="DeoRC"/>
    <property type="match status" value="1"/>
</dbReference>
<accession>A0AA46TK49</accession>
<dbReference type="InterPro" id="IPR018356">
    <property type="entry name" value="Tscrpt_reg_HTH_DeoR_CS"/>
</dbReference>
<dbReference type="PRINTS" id="PR00037">
    <property type="entry name" value="HTHLACR"/>
</dbReference>
<evidence type="ECO:0000259" key="7">
    <source>
        <dbReference type="PROSITE" id="PS51000"/>
    </source>
</evidence>
<gene>
    <name evidence="8" type="ORF">L0C25_06720</name>
</gene>
<dbReference type="AlphaFoldDB" id="A0AA46TK49"/>
<dbReference type="EMBL" id="CP094970">
    <property type="protein sequence ID" value="UYM06760.1"/>
    <property type="molecule type" value="Genomic_DNA"/>
</dbReference>
<dbReference type="GO" id="GO:0003700">
    <property type="term" value="F:DNA-binding transcription factor activity"/>
    <property type="evidence" value="ECO:0007669"/>
    <property type="project" value="InterPro"/>
</dbReference>
<dbReference type="KEGG" id="sgrg:L0C25_06720"/>
<keyword evidence="5" id="KW-0804">Transcription</keyword>
<dbReference type="PANTHER" id="PTHR30363">
    <property type="entry name" value="HTH-TYPE TRANSCRIPTIONAL REGULATOR SRLR-RELATED"/>
    <property type="match status" value="1"/>
</dbReference>
<comment type="function">
    <text evidence="6">Repressor of the lactose catabolism operon. Galactose-6-phosphate is the inducer.</text>
</comment>
<dbReference type="InterPro" id="IPR037171">
    <property type="entry name" value="NagB/RpiA_transferase-like"/>
</dbReference>
<keyword evidence="3" id="KW-0805">Transcription regulation</keyword>
<dbReference type="SUPFAM" id="SSF46785">
    <property type="entry name" value="Winged helix' DNA-binding domain"/>
    <property type="match status" value="1"/>
</dbReference>
<dbReference type="SUPFAM" id="SSF100950">
    <property type="entry name" value="NagB/RpiA/CoA transferase-like"/>
    <property type="match status" value="1"/>
</dbReference>
<proteinExistence type="predicted"/>
<dbReference type="Proteomes" id="UP001164390">
    <property type="component" value="Chromosome"/>
</dbReference>
<dbReference type="Pfam" id="PF00455">
    <property type="entry name" value="DeoRC"/>
    <property type="match status" value="1"/>
</dbReference>
<evidence type="ECO:0000256" key="2">
    <source>
        <dbReference type="ARBA" id="ARBA00022491"/>
    </source>
</evidence>
<evidence type="ECO:0000256" key="1">
    <source>
        <dbReference type="ARBA" id="ARBA00021390"/>
    </source>
</evidence>
<name>A0AA46TK49_9ACTN</name>
<evidence type="ECO:0000256" key="5">
    <source>
        <dbReference type="ARBA" id="ARBA00023163"/>
    </source>
</evidence>
<evidence type="ECO:0000256" key="6">
    <source>
        <dbReference type="ARBA" id="ARBA00024937"/>
    </source>
</evidence>